<evidence type="ECO:0000256" key="1">
    <source>
        <dbReference type="SAM" id="SignalP"/>
    </source>
</evidence>
<feature type="chain" id="PRO_5035156887" evidence="1">
    <location>
        <begin position="19"/>
        <end position="88"/>
    </location>
</feature>
<gene>
    <name evidence="2" type="primary">Pkhd1l1-L1</name>
    <name evidence="2" type="ORF">Hamer_G008609</name>
</gene>
<sequence length="88" mass="9518">MNTRWALLAALLLGAAEGGQITGRSPYWLSDSGGVTLTITGSGFSEDQFNQFDPTLGNRVILVNDHDAINCDVINYLSNTNKIVCNTR</sequence>
<comment type="caution">
    <text evidence="2">The sequence shown here is derived from an EMBL/GenBank/DDBJ whole genome shotgun (WGS) entry which is preliminary data.</text>
</comment>
<evidence type="ECO:0000313" key="2">
    <source>
        <dbReference type="EMBL" id="KAG7173086.1"/>
    </source>
</evidence>
<reference evidence="2" key="1">
    <citation type="journal article" date="2021" name="Sci. Adv.">
        <title>The American lobster genome reveals insights on longevity, neural, and immune adaptations.</title>
        <authorList>
            <person name="Polinski J.M."/>
            <person name="Zimin A.V."/>
            <person name="Clark K.F."/>
            <person name="Kohn A.B."/>
            <person name="Sadowski N."/>
            <person name="Timp W."/>
            <person name="Ptitsyn A."/>
            <person name="Khanna P."/>
            <person name="Romanova D.Y."/>
            <person name="Williams P."/>
            <person name="Greenwood S.J."/>
            <person name="Moroz L.L."/>
            <person name="Walt D.R."/>
            <person name="Bodnar A.G."/>
        </authorList>
    </citation>
    <scope>NUCLEOTIDE SEQUENCE</scope>
    <source>
        <strain evidence="2">GMGI-L3</strain>
    </source>
</reference>
<dbReference type="EMBL" id="JAHLQT010010178">
    <property type="protein sequence ID" value="KAG7173086.1"/>
    <property type="molecule type" value="Genomic_DNA"/>
</dbReference>
<dbReference type="InterPro" id="IPR013783">
    <property type="entry name" value="Ig-like_fold"/>
</dbReference>
<protein>
    <submittedName>
        <fullName evidence="2">Fibrocystin-L-like 1</fullName>
    </submittedName>
</protein>
<name>A0A8J5T764_HOMAM</name>
<dbReference type="CDD" id="cd00603">
    <property type="entry name" value="IPT_PCSR"/>
    <property type="match status" value="1"/>
</dbReference>
<dbReference type="Proteomes" id="UP000747542">
    <property type="component" value="Unassembled WGS sequence"/>
</dbReference>
<dbReference type="InterPro" id="IPR014756">
    <property type="entry name" value="Ig_E-set"/>
</dbReference>
<dbReference type="AlphaFoldDB" id="A0A8J5T764"/>
<organism evidence="2 3">
    <name type="scientific">Homarus americanus</name>
    <name type="common">American lobster</name>
    <dbReference type="NCBI Taxonomy" id="6706"/>
    <lineage>
        <taxon>Eukaryota</taxon>
        <taxon>Metazoa</taxon>
        <taxon>Ecdysozoa</taxon>
        <taxon>Arthropoda</taxon>
        <taxon>Crustacea</taxon>
        <taxon>Multicrustacea</taxon>
        <taxon>Malacostraca</taxon>
        <taxon>Eumalacostraca</taxon>
        <taxon>Eucarida</taxon>
        <taxon>Decapoda</taxon>
        <taxon>Pleocyemata</taxon>
        <taxon>Astacidea</taxon>
        <taxon>Nephropoidea</taxon>
        <taxon>Nephropidae</taxon>
        <taxon>Homarus</taxon>
    </lineage>
</organism>
<keyword evidence="1" id="KW-0732">Signal</keyword>
<evidence type="ECO:0000313" key="3">
    <source>
        <dbReference type="Proteomes" id="UP000747542"/>
    </source>
</evidence>
<dbReference type="SUPFAM" id="SSF81296">
    <property type="entry name" value="E set domains"/>
    <property type="match status" value="1"/>
</dbReference>
<feature type="signal peptide" evidence="1">
    <location>
        <begin position="1"/>
        <end position="18"/>
    </location>
</feature>
<keyword evidence="3" id="KW-1185">Reference proteome</keyword>
<accession>A0A8J5T764</accession>
<dbReference type="Gene3D" id="2.60.40.10">
    <property type="entry name" value="Immunoglobulins"/>
    <property type="match status" value="1"/>
</dbReference>
<proteinExistence type="predicted"/>